<feature type="domain" description="D-Lysine 5,6-aminomutase alpha subunit" evidence="1">
    <location>
        <begin position="12"/>
        <end position="518"/>
    </location>
</feature>
<accession>A0ABY6HTV7</accession>
<name>A0ABY6HTV7_9ARCH</name>
<dbReference type="SUPFAM" id="SSF51703">
    <property type="entry name" value="Cobalamin (vitamin B12)-dependent enzymes"/>
    <property type="match status" value="1"/>
</dbReference>
<dbReference type="EMBL" id="CP104013">
    <property type="protein sequence ID" value="UYP46302.1"/>
    <property type="molecule type" value="Genomic_DNA"/>
</dbReference>
<dbReference type="InterPro" id="IPR037086">
    <property type="entry name" value="Lys-AminoMut_asu_sf"/>
</dbReference>
<evidence type="ECO:0000313" key="3">
    <source>
        <dbReference type="Proteomes" id="UP001208689"/>
    </source>
</evidence>
<organism evidence="2 3">
    <name type="scientific">Candidatus Lokiarchaeum ossiferum</name>
    <dbReference type="NCBI Taxonomy" id="2951803"/>
    <lineage>
        <taxon>Archaea</taxon>
        <taxon>Promethearchaeati</taxon>
        <taxon>Promethearchaeota</taxon>
        <taxon>Promethearchaeia</taxon>
        <taxon>Promethearchaeales</taxon>
        <taxon>Promethearchaeaceae</taxon>
        <taxon>Candidatus Lokiarchaeum</taxon>
    </lineage>
</organism>
<gene>
    <name evidence="2" type="ORF">NEF87_002587</name>
</gene>
<dbReference type="Proteomes" id="UP001208689">
    <property type="component" value="Chromosome"/>
</dbReference>
<proteinExistence type="predicted"/>
<dbReference type="InterPro" id="IPR016176">
    <property type="entry name" value="Cbl-dep_enz_cat"/>
</dbReference>
<evidence type="ECO:0000313" key="2">
    <source>
        <dbReference type="EMBL" id="UYP46302.1"/>
    </source>
</evidence>
<dbReference type="Pfam" id="PF09043">
    <property type="entry name" value="Lys-AminoMut_A"/>
    <property type="match status" value="1"/>
</dbReference>
<dbReference type="Gene3D" id="3.20.20.440">
    <property type="entry name" value="D-Lysine 5,6-aminomutase alpha subunit"/>
    <property type="match status" value="1"/>
</dbReference>
<reference evidence="2" key="1">
    <citation type="submission" date="2022-09" db="EMBL/GenBank/DDBJ databases">
        <title>Actin cytoskeleton and complex cell architecture in an #Asgard archaeon.</title>
        <authorList>
            <person name="Ponce Toledo R.I."/>
            <person name="Schleper C."/>
            <person name="Rodrigues Oliveira T."/>
            <person name="Wollweber F."/>
            <person name="Xu J."/>
            <person name="Rittmann S."/>
            <person name="Klingl A."/>
            <person name="Pilhofer M."/>
        </authorList>
    </citation>
    <scope>NUCLEOTIDE SEQUENCE</scope>
    <source>
        <strain evidence="2">B-35</strain>
    </source>
</reference>
<dbReference type="InterPro" id="IPR015130">
    <property type="entry name" value="Lys-AminoMut_A"/>
</dbReference>
<keyword evidence="3" id="KW-1185">Reference proteome</keyword>
<evidence type="ECO:0000259" key="1">
    <source>
        <dbReference type="Pfam" id="PF09043"/>
    </source>
</evidence>
<protein>
    <recommendedName>
        <fullName evidence="1">D-Lysine 5,6-aminomutase alpha subunit domain-containing protein</fullName>
    </recommendedName>
</protein>
<sequence length="530" mass="59291">MINMTTQNDSKLHLKFAIVKEARNSARKIASEMQNFIDQHTTVSVERTVCRLMGIDGINDFEVPLPNVVVENIKQGNGLGTGAAYFIGNAMLETKLSPQEIAEKVSQKEIDLTKLPPHDTFEIRLAIQDVVKHNLELIKENRSKRNQMLEKYGDKSGPFIYVIVATGNIYEDITQAQAAAKQGADVIAVIRTTGQSLLDYVPYGATTEGFGGTYATQENFRIMRKALDETGEELGRYIRLTNYCSGLCMPEIAAMGAFERLDMMLNDALYGILFRDINMKRTMIDQYFSRMINAYAGVIINTGEDNYLTTSDAFEEAHTVLTSQFINEQFAKLAGLQENQMGLGHAFEMNPNIKNGFLYELAQAQMAREIFPNAPLKYMPPTKFMTGNIFKGHIQDTLFNAITIMTNQKICLLGMLTEAIHTPFMQDRALAIENAKYIFNNMADLGSEISFKEGGIMEQRVKKVLSEANALIKEIELQGLFEALSQGKFAGVKRPIDGGKGLDGVALREKEYFNPFMEQMARELNIGGEN</sequence>